<dbReference type="SUPFAM" id="SSF56112">
    <property type="entry name" value="Protein kinase-like (PK-like)"/>
    <property type="match status" value="1"/>
</dbReference>
<sequence length="338" mass="38013">MEFQNISDFAWRKREKTTIRMINTFVTQLCTTITPTDSSSKWVRSFSDDDGAIECHAMVISLVDSPFASLPTLCRRFTLIELLGVSSSGIEVWKAMDLHLTKDVTLKVSADTHMITYDYKALAKIDVHDAVVGMSRDGLLHDTFQGQRYSMYALQFMQDDLQSILHRRRDGRLPPVVAHAVAFQVAKCIQHLCIDARVAHCDLRPSNILVTRPWNVAVTNFKSSRSRRELLPTIPHHKVKEMDASSVLYAAPETFNCLEALGNTVTCDATDVWALGVLYFVMLYGHHPLAPGLVVLDDAMKLPFVEHLRKYDGTVVFPATPVVPPIVQVRVLVDMLKC</sequence>
<protein>
    <recommendedName>
        <fullName evidence="1">Protein kinase domain-containing protein</fullName>
    </recommendedName>
</protein>
<evidence type="ECO:0000313" key="2">
    <source>
        <dbReference type="EMBL" id="RQM26838.1"/>
    </source>
</evidence>
<organism evidence="2 3">
    <name type="scientific">Aphanomyces astaci</name>
    <name type="common">Crayfish plague agent</name>
    <dbReference type="NCBI Taxonomy" id="112090"/>
    <lineage>
        <taxon>Eukaryota</taxon>
        <taxon>Sar</taxon>
        <taxon>Stramenopiles</taxon>
        <taxon>Oomycota</taxon>
        <taxon>Saprolegniomycetes</taxon>
        <taxon>Saprolegniales</taxon>
        <taxon>Verrucalvaceae</taxon>
        <taxon>Aphanomyces</taxon>
    </lineage>
</organism>
<dbReference type="Pfam" id="PF00069">
    <property type="entry name" value="Pkinase"/>
    <property type="match status" value="1"/>
</dbReference>
<reference evidence="2" key="1">
    <citation type="submission" date="2018-07" db="EMBL/GenBank/DDBJ databases">
        <title>Annotation of Aphanomyces astaci genome assembly.</title>
        <authorList>
            <person name="Studholme D.J."/>
        </authorList>
    </citation>
    <scope>NUCLEOTIDE SEQUENCE [LARGE SCALE GENOMIC DNA]</scope>
    <source>
        <strain evidence="2">Pc</strain>
    </source>
</reference>
<accession>A0A3R7YS21</accession>
<gene>
    <name evidence="2" type="ORF">B5M09_003446</name>
</gene>
<dbReference type="InterPro" id="IPR011009">
    <property type="entry name" value="Kinase-like_dom_sf"/>
</dbReference>
<dbReference type="PANTHER" id="PTHR24362:SF309">
    <property type="entry name" value="PROTEIN KINASE DOMAIN-CONTAINING PROTEIN"/>
    <property type="match status" value="1"/>
</dbReference>
<dbReference type="PANTHER" id="PTHR24362">
    <property type="entry name" value="SERINE/THREONINE-PROTEIN KINASE NEK"/>
    <property type="match status" value="1"/>
</dbReference>
<dbReference type="AlphaFoldDB" id="A0A3R7YS21"/>
<proteinExistence type="predicted"/>
<dbReference type="Proteomes" id="UP000284702">
    <property type="component" value="Unassembled WGS sequence"/>
</dbReference>
<evidence type="ECO:0000259" key="1">
    <source>
        <dbReference type="PROSITE" id="PS50011"/>
    </source>
</evidence>
<comment type="caution">
    <text evidence="2">The sequence shown here is derived from an EMBL/GenBank/DDBJ whole genome shotgun (WGS) entry which is preliminary data.</text>
</comment>
<dbReference type="PROSITE" id="PS50011">
    <property type="entry name" value="PROTEIN_KINASE_DOM"/>
    <property type="match status" value="1"/>
</dbReference>
<name>A0A3R7YS21_APHAT</name>
<evidence type="ECO:0000313" key="3">
    <source>
        <dbReference type="Proteomes" id="UP000284702"/>
    </source>
</evidence>
<dbReference type="GO" id="GO:0005524">
    <property type="term" value="F:ATP binding"/>
    <property type="evidence" value="ECO:0007669"/>
    <property type="project" value="InterPro"/>
</dbReference>
<dbReference type="Gene3D" id="1.10.510.10">
    <property type="entry name" value="Transferase(Phosphotransferase) domain 1"/>
    <property type="match status" value="1"/>
</dbReference>
<dbReference type="GO" id="GO:0004672">
    <property type="term" value="F:protein kinase activity"/>
    <property type="evidence" value="ECO:0007669"/>
    <property type="project" value="InterPro"/>
</dbReference>
<feature type="domain" description="Protein kinase" evidence="1">
    <location>
        <begin position="77"/>
        <end position="338"/>
    </location>
</feature>
<dbReference type="EMBL" id="MZMZ02002217">
    <property type="protein sequence ID" value="RQM26838.1"/>
    <property type="molecule type" value="Genomic_DNA"/>
</dbReference>
<dbReference type="VEuPathDB" id="FungiDB:H257_05158"/>
<keyword evidence="3" id="KW-1185">Reference proteome</keyword>
<dbReference type="InterPro" id="IPR000719">
    <property type="entry name" value="Prot_kinase_dom"/>
</dbReference>
<dbReference type="SMART" id="SM00220">
    <property type="entry name" value="S_TKc"/>
    <property type="match status" value="1"/>
</dbReference>